<keyword evidence="8" id="KW-1208">Phospholipid metabolism</keyword>
<feature type="domain" description="DAGKc" evidence="9">
    <location>
        <begin position="1"/>
        <end position="145"/>
    </location>
</feature>
<dbReference type="SUPFAM" id="SSF111331">
    <property type="entry name" value="NAD kinase/diacylglycerol kinase-like"/>
    <property type="match status" value="1"/>
</dbReference>
<dbReference type="GO" id="GO:0005524">
    <property type="term" value="F:ATP binding"/>
    <property type="evidence" value="ECO:0007669"/>
    <property type="project" value="UniProtKB-KW"/>
</dbReference>
<evidence type="ECO:0000259" key="9">
    <source>
        <dbReference type="PROSITE" id="PS50146"/>
    </source>
</evidence>
<evidence type="ECO:0000256" key="3">
    <source>
        <dbReference type="ARBA" id="ARBA00022679"/>
    </source>
</evidence>
<keyword evidence="7" id="KW-0594">Phospholipid biosynthesis</keyword>
<dbReference type="GO" id="GO:0008654">
    <property type="term" value="P:phospholipid biosynthetic process"/>
    <property type="evidence" value="ECO:0007669"/>
    <property type="project" value="UniProtKB-KW"/>
</dbReference>
<dbReference type="EMBL" id="BJCC01000014">
    <property type="protein sequence ID" value="GCF94016.1"/>
    <property type="molecule type" value="Genomic_DNA"/>
</dbReference>
<organism evidence="10 11">
    <name type="scientific">Enterococcus florum</name>
    <dbReference type="NCBI Taxonomy" id="2480627"/>
    <lineage>
        <taxon>Bacteria</taxon>
        <taxon>Bacillati</taxon>
        <taxon>Bacillota</taxon>
        <taxon>Bacilli</taxon>
        <taxon>Lactobacillales</taxon>
        <taxon>Enterococcaceae</taxon>
        <taxon>Enterococcus</taxon>
    </lineage>
</organism>
<dbReference type="InterPro" id="IPR001206">
    <property type="entry name" value="Diacylglycerol_kinase_cat_dom"/>
</dbReference>
<keyword evidence="5 10" id="KW-0418">Kinase</keyword>
<dbReference type="InterPro" id="IPR045540">
    <property type="entry name" value="YegS/DAGK_C"/>
</dbReference>
<dbReference type="InterPro" id="IPR016064">
    <property type="entry name" value="NAD/diacylglycerol_kinase_sf"/>
</dbReference>
<evidence type="ECO:0000256" key="5">
    <source>
        <dbReference type="ARBA" id="ARBA00022777"/>
    </source>
</evidence>
<name>A0A4P5P8Z4_9ENTE</name>
<proteinExistence type="inferred from homology"/>
<comment type="similarity">
    <text evidence="2">Belongs to the diacylglycerol/lipid kinase family.</text>
</comment>
<reference evidence="11" key="1">
    <citation type="submission" date="2019-02" db="EMBL/GenBank/DDBJ databases">
        <title>Draft genome sequence of Enterococcus sp. Gos25-1.</title>
        <authorList>
            <person name="Tanaka N."/>
            <person name="Shiwa Y."/>
            <person name="Fujita N."/>
        </authorList>
    </citation>
    <scope>NUCLEOTIDE SEQUENCE [LARGE SCALE GENOMIC DNA]</scope>
    <source>
        <strain evidence="11">Gos25-1</strain>
    </source>
</reference>
<dbReference type="InterPro" id="IPR017438">
    <property type="entry name" value="ATP-NAD_kinase_N"/>
</dbReference>
<dbReference type="PANTHER" id="PTHR12358">
    <property type="entry name" value="SPHINGOSINE KINASE"/>
    <property type="match status" value="1"/>
</dbReference>
<keyword evidence="6" id="KW-0067">ATP-binding</keyword>
<dbReference type="InterPro" id="IPR050187">
    <property type="entry name" value="Lipid_Phosphate_FormReg"/>
</dbReference>
<keyword evidence="7" id="KW-0444">Lipid biosynthesis</keyword>
<dbReference type="OrthoDB" id="9786026at2"/>
<evidence type="ECO:0000313" key="11">
    <source>
        <dbReference type="Proteomes" id="UP000290567"/>
    </source>
</evidence>
<evidence type="ECO:0000256" key="6">
    <source>
        <dbReference type="ARBA" id="ARBA00022840"/>
    </source>
</evidence>
<evidence type="ECO:0000256" key="7">
    <source>
        <dbReference type="ARBA" id="ARBA00023209"/>
    </source>
</evidence>
<comment type="cofactor">
    <cofactor evidence="1">
        <name>Mg(2+)</name>
        <dbReference type="ChEBI" id="CHEBI:18420"/>
    </cofactor>
</comment>
<dbReference type="InterPro" id="IPR005218">
    <property type="entry name" value="Diacylglycerol/lipid_kinase"/>
</dbReference>
<protein>
    <submittedName>
        <fullName evidence="10">Diacylglycerol kinase</fullName>
    </submittedName>
</protein>
<evidence type="ECO:0000256" key="1">
    <source>
        <dbReference type="ARBA" id="ARBA00001946"/>
    </source>
</evidence>
<dbReference type="PROSITE" id="PS50146">
    <property type="entry name" value="DAGK"/>
    <property type="match status" value="1"/>
</dbReference>
<sequence length="322" mass="36188">MNVHYHLLINPAAGSGNASKTAEKMIQMLDQNDYTYTPYYTEQAGDEKEIVTRLAQLLSSWSIDYHETEEPFHLLVVIGGDGTLHEVVNQFFTLDLNLPVSYIPAGSGNDFARGIGLSRDPEQAFRQITQADKPQKINVLLYEEKIKAEQGLVINNLGIGLDALIVATTNASASKKWLNKYKLGSISYMFYLLKALFSQKTFPVLVEVNGQTLEFKHSFLCVTTNIPYFGGGVPIAPMADPKKEMLDLVMIEKPNLLAILHLLVQLAQKKHTKNKHYQHFASSKIRIVSIIPQHGQADGETMGERSYDLFLSTSSQYIWYKE</sequence>
<keyword evidence="11" id="KW-1185">Reference proteome</keyword>
<evidence type="ECO:0000256" key="8">
    <source>
        <dbReference type="ARBA" id="ARBA00023264"/>
    </source>
</evidence>
<evidence type="ECO:0000313" key="10">
    <source>
        <dbReference type="EMBL" id="GCF94016.1"/>
    </source>
</evidence>
<dbReference type="GO" id="GO:0016301">
    <property type="term" value="F:kinase activity"/>
    <property type="evidence" value="ECO:0007669"/>
    <property type="project" value="UniProtKB-KW"/>
</dbReference>
<dbReference type="Proteomes" id="UP000290567">
    <property type="component" value="Unassembled WGS sequence"/>
</dbReference>
<keyword evidence="3" id="KW-0808">Transferase</keyword>
<evidence type="ECO:0000256" key="4">
    <source>
        <dbReference type="ARBA" id="ARBA00022741"/>
    </source>
</evidence>
<dbReference type="AlphaFoldDB" id="A0A4P5P8Z4"/>
<dbReference type="SMART" id="SM00046">
    <property type="entry name" value="DAGKc"/>
    <property type="match status" value="1"/>
</dbReference>
<accession>A0A4P5P8Z4</accession>
<dbReference type="NCBIfam" id="TIGR00147">
    <property type="entry name" value="YegS/Rv2252/BmrU family lipid kinase"/>
    <property type="match status" value="1"/>
</dbReference>
<dbReference type="Gene3D" id="2.60.200.40">
    <property type="match status" value="1"/>
</dbReference>
<dbReference type="Pfam" id="PF19279">
    <property type="entry name" value="YegS_C"/>
    <property type="match status" value="1"/>
</dbReference>
<dbReference type="PANTHER" id="PTHR12358:SF54">
    <property type="entry name" value="SPHINGOSINE KINASE RELATED PROTEIN"/>
    <property type="match status" value="1"/>
</dbReference>
<keyword evidence="4" id="KW-0547">Nucleotide-binding</keyword>
<dbReference type="Pfam" id="PF00781">
    <property type="entry name" value="DAGK_cat"/>
    <property type="match status" value="1"/>
</dbReference>
<dbReference type="RefSeq" id="WP_146622454.1">
    <property type="nucleotide sequence ID" value="NZ_BJCC01000014.1"/>
</dbReference>
<dbReference type="Gene3D" id="3.40.50.10330">
    <property type="entry name" value="Probable inorganic polyphosphate/atp-NAD kinase, domain 1"/>
    <property type="match status" value="1"/>
</dbReference>
<gene>
    <name evidence="10" type="ORF">NRIC_19070</name>
</gene>
<comment type="caution">
    <text evidence="10">The sequence shown here is derived from an EMBL/GenBank/DDBJ whole genome shotgun (WGS) entry which is preliminary data.</text>
</comment>
<evidence type="ECO:0000256" key="2">
    <source>
        <dbReference type="ARBA" id="ARBA00005983"/>
    </source>
</evidence>
<keyword evidence="7" id="KW-0443">Lipid metabolism</keyword>